<keyword evidence="1" id="KW-0812">Transmembrane</keyword>
<dbReference type="SUPFAM" id="SSF51445">
    <property type="entry name" value="(Trans)glycosidases"/>
    <property type="match status" value="1"/>
</dbReference>
<dbReference type="Proteomes" id="UP000230903">
    <property type="component" value="Unassembled WGS sequence"/>
</dbReference>
<protein>
    <recommendedName>
        <fullName evidence="2">DUF4015 domain-containing protein</fullName>
    </recommendedName>
</protein>
<dbReference type="Pfam" id="PF13200">
    <property type="entry name" value="DUF4015"/>
    <property type="match status" value="1"/>
</dbReference>
<feature type="transmembrane region" description="Helical" evidence="1">
    <location>
        <begin position="12"/>
        <end position="29"/>
    </location>
</feature>
<dbReference type="EMBL" id="PFBC01000010">
    <property type="protein sequence ID" value="PIR88187.1"/>
    <property type="molecule type" value="Genomic_DNA"/>
</dbReference>
<sequence>MLMRPSGSKIFLVVMIALLGVGIFLLVVLDNSVSFSNDGGGQGFFKEALPEEPDDPNADIGPQAQLTNPPTMIKAIYSTAWSAGSEKKMDYFLDLFNTTELNAIVIDIKDYTGIMSYEPDVAMVKEIGAYETRIDKINKLIKRLHDDGVYVIARVSTFQDKALAKARPELAVQSKASGSQWQDRNGLMWTNPVDKRVWDYNIAIAMDAFNRGFDEVNFDYMRFPSDGNIGDLSFSGYDGTVARDKMIAQFFGYLRSQLIGHRISADLFGEVTYARGDIGVGQNLKLALNKFDYIAPMTYPSHYNPNFQGLNTAATHPYEVLKYSMDQVFSQLIEVWKANQPLPEPIGSSTEDLAVSVPPKEVSNADLQSMVSTKFRPWLQDFDLGAVYTADMVRAQMRGVYDAGFVGYDNLDAEAFKNGWMLWDAGNNYMRAALLPE</sequence>
<evidence type="ECO:0000256" key="1">
    <source>
        <dbReference type="SAM" id="Phobius"/>
    </source>
</evidence>
<gene>
    <name evidence="3" type="ORF">COU10_00550</name>
</gene>
<evidence type="ECO:0000313" key="3">
    <source>
        <dbReference type="EMBL" id="PIR88187.1"/>
    </source>
</evidence>
<name>A0A2H0UP42_9BACT</name>
<organism evidence="3 4">
    <name type="scientific">Candidatus Harrisonbacteria bacterium CG10_big_fil_rev_8_21_14_0_10_45_28</name>
    <dbReference type="NCBI Taxonomy" id="1974586"/>
    <lineage>
        <taxon>Bacteria</taxon>
        <taxon>Candidatus Harrisoniibacteriota</taxon>
    </lineage>
</organism>
<dbReference type="InterPro" id="IPR025275">
    <property type="entry name" value="DUF4015"/>
</dbReference>
<proteinExistence type="predicted"/>
<keyword evidence="1" id="KW-0472">Membrane</keyword>
<keyword evidence="1" id="KW-1133">Transmembrane helix</keyword>
<feature type="domain" description="DUF4015" evidence="2">
    <location>
        <begin position="75"/>
        <end position="332"/>
    </location>
</feature>
<reference evidence="4" key="1">
    <citation type="submission" date="2017-09" db="EMBL/GenBank/DDBJ databases">
        <title>Depth-based differentiation of microbial function through sediment-hosted aquifers and enrichment of novel symbionts in the deep terrestrial subsurface.</title>
        <authorList>
            <person name="Probst A.J."/>
            <person name="Ladd B."/>
            <person name="Jarett J.K."/>
            <person name="Geller-Mcgrath D.E."/>
            <person name="Sieber C.M.K."/>
            <person name="Emerson J.B."/>
            <person name="Anantharaman K."/>
            <person name="Thomas B.C."/>
            <person name="Malmstrom R."/>
            <person name="Stieglmeier M."/>
            <person name="Klingl A."/>
            <person name="Woyke T."/>
            <person name="Ryan C.M."/>
            <person name="Banfield J.F."/>
        </authorList>
    </citation>
    <scope>NUCLEOTIDE SEQUENCE [LARGE SCALE GENOMIC DNA]</scope>
</reference>
<evidence type="ECO:0000313" key="4">
    <source>
        <dbReference type="Proteomes" id="UP000230903"/>
    </source>
</evidence>
<dbReference type="Gene3D" id="3.20.20.80">
    <property type="entry name" value="Glycosidases"/>
    <property type="match status" value="1"/>
</dbReference>
<accession>A0A2H0UP42</accession>
<evidence type="ECO:0000259" key="2">
    <source>
        <dbReference type="Pfam" id="PF13200"/>
    </source>
</evidence>
<dbReference type="InterPro" id="IPR017853">
    <property type="entry name" value="GH"/>
</dbReference>
<dbReference type="AlphaFoldDB" id="A0A2H0UP42"/>
<comment type="caution">
    <text evidence="3">The sequence shown here is derived from an EMBL/GenBank/DDBJ whole genome shotgun (WGS) entry which is preliminary data.</text>
</comment>